<evidence type="ECO:0000256" key="2">
    <source>
        <dbReference type="ARBA" id="ARBA00022448"/>
    </source>
</evidence>
<feature type="domain" description="ABC-2 type transporter transmembrane" evidence="7">
    <location>
        <begin position="11"/>
        <end position="172"/>
    </location>
</feature>
<evidence type="ECO:0000256" key="5">
    <source>
        <dbReference type="ARBA" id="ARBA00023136"/>
    </source>
</evidence>
<reference evidence="8" key="1">
    <citation type="submission" date="2020-11" db="EMBL/GenBank/DDBJ databases">
        <authorList>
            <person name="Tran Van P."/>
        </authorList>
    </citation>
    <scope>NUCLEOTIDE SEQUENCE</scope>
</reference>
<feature type="transmembrane region" description="Helical" evidence="6">
    <location>
        <begin position="141"/>
        <end position="163"/>
    </location>
</feature>
<gene>
    <name evidence="8" type="ORF">TTEB3V08_LOCUS10829</name>
</gene>
<proteinExistence type="predicted"/>
<feature type="transmembrane region" description="Helical" evidence="6">
    <location>
        <begin position="83"/>
        <end position="104"/>
    </location>
</feature>
<dbReference type="InterPro" id="IPR013525">
    <property type="entry name" value="ABC2_TM"/>
</dbReference>
<sequence length="262" mass="29416">MWRDQLSRKGIAVMAGLCFTGSIQNTQLGVQSVQGALFILVSENTFCPMYSVLATFPQEMPLFLREYRNGLYSTHIYYISKMIAMFPGLIVEPLVFVILTYWLAGLRYTLQAFLFTAFITIMTMNVSTACGCFFSSAFESVALAMACLVPFDYVLMITSGMFVNISQLNARWDSKIPLHCFLLACLNDPDIPCLVDGDDVLQKYSFKSSNFWLDILAIQPKSSLDLLGFFVGITSLSASQAWPPYAPSFDPWTHQLIHEDDS</sequence>
<dbReference type="AlphaFoldDB" id="A0A7R9P0A0"/>
<evidence type="ECO:0000256" key="3">
    <source>
        <dbReference type="ARBA" id="ARBA00022692"/>
    </source>
</evidence>
<dbReference type="Pfam" id="PF01061">
    <property type="entry name" value="ABC2_membrane"/>
    <property type="match status" value="1"/>
</dbReference>
<keyword evidence="3 6" id="KW-0812">Transmembrane</keyword>
<dbReference type="PANTHER" id="PTHR48041:SF139">
    <property type="entry name" value="PROTEIN SCARLET"/>
    <property type="match status" value="1"/>
</dbReference>
<keyword evidence="5 6" id="KW-0472">Membrane</keyword>
<keyword evidence="4 6" id="KW-1133">Transmembrane helix</keyword>
<evidence type="ECO:0000256" key="1">
    <source>
        <dbReference type="ARBA" id="ARBA00004141"/>
    </source>
</evidence>
<dbReference type="GO" id="GO:0140359">
    <property type="term" value="F:ABC-type transporter activity"/>
    <property type="evidence" value="ECO:0007669"/>
    <property type="project" value="InterPro"/>
</dbReference>
<comment type="subcellular location">
    <subcellularLocation>
        <location evidence="1">Membrane</location>
        <topology evidence="1">Multi-pass membrane protein</topology>
    </subcellularLocation>
</comment>
<feature type="transmembrane region" description="Helical" evidence="6">
    <location>
        <begin position="110"/>
        <end position="134"/>
    </location>
</feature>
<organism evidence="8">
    <name type="scientific">Timema tahoe</name>
    <dbReference type="NCBI Taxonomy" id="61484"/>
    <lineage>
        <taxon>Eukaryota</taxon>
        <taxon>Metazoa</taxon>
        <taxon>Ecdysozoa</taxon>
        <taxon>Arthropoda</taxon>
        <taxon>Hexapoda</taxon>
        <taxon>Insecta</taxon>
        <taxon>Pterygota</taxon>
        <taxon>Neoptera</taxon>
        <taxon>Polyneoptera</taxon>
        <taxon>Phasmatodea</taxon>
        <taxon>Timematodea</taxon>
        <taxon>Timematoidea</taxon>
        <taxon>Timematidae</taxon>
        <taxon>Timema</taxon>
    </lineage>
</organism>
<evidence type="ECO:0000313" key="8">
    <source>
        <dbReference type="EMBL" id="CAD7462941.1"/>
    </source>
</evidence>
<accession>A0A7R9P0A0</accession>
<evidence type="ECO:0000256" key="4">
    <source>
        <dbReference type="ARBA" id="ARBA00022989"/>
    </source>
</evidence>
<dbReference type="EMBL" id="OE006874">
    <property type="protein sequence ID" value="CAD7462941.1"/>
    <property type="molecule type" value="Genomic_DNA"/>
</dbReference>
<keyword evidence="2" id="KW-0813">Transport</keyword>
<dbReference type="PANTHER" id="PTHR48041">
    <property type="entry name" value="ABC TRANSPORTER G FAMILY MEMBER 28"/>
    <property type="match status" value="1"/>
</dbReference>
<dbReference type="GO" id="GO:0030659">
    <property type="term" value="C:cytoplasmic vesicle membrane"/>
    <property type="evidence" value="ECO:0007669"/>
    <property type="project" value="TreeGrafter"/>
</dbReference>
<dbReference type="InterPro" id="IPR050352">
    <property type="entry name" value="ABCG_transporters"/>
</dbReference>
<protein>
    <recommendedName>
        <fullName evidence="7">ABC-2 type transporter transmembrane domain-containing protein</fullName>
    </recommendedName>
</protein>
<evidence type="ECO:0000259" key="7">
    <source>
        <dbReference type="Pfam" id="PF01061"/>
    </source>
</evidence>
<dbReference type="GO" id="GO:0005886">
    <property type="term" value="C:plasma membrane"/>
    <property type="evidence" value="ECO:0007669"/>
    <property type="project" value="TreeGrafter"/>
</dbReference>
<evidence type="ECO:0000256" key="6">
    <source>
        <dbReference type="SAM" id="Phobius"/>
    </source>
</evidence>
<name>A0A7R9P0A0_9NEOP</name>